<comment type="cofactor">
    <cofactor evidence="1">
        <name>FAD</name>
        <dbReference type="ChEBI" id="CHEBI:57692"/>
    </cofactor>
</comment>
<dbReference type="PROSITE" id="PS51387">
    <property type="entry name" value="FAD_PCMH"/>
    <property type="match status" value="1"/>
</dbReference>
<evidence type="ECO:0000256" key="5">
    <source>
        <dbReference type="ARBA" id="ARBA00022827"/>
    </source>
</evidence>
<evidence type="ECO:0000313" key="10">
    <source>
        <dbReference type="Proteomes" id="UP000243459"/>
    </source>
</evidence>
<dbReference type="InterPro" id="IPR036318">
    <property type="entry name" value="FAD-bd_PCMH-like_sf"/>
</dbReference>
<accession>A0A5P1EIH7</accession>
<dbReference type="AlphaFoldDB" id="A0A5P1EIH7"/>
<dbReference type="EMBL" id="CM007386">
    <property type="protein sequence ID" value="ONK65758.1"/>
    <property type="molecule type" value="Genomic_DNA"/>
</dbReference>
<evidence type="ECO:0000313" key="9">
    <source>
        <dbReference type="EMBL" id="ONK65758.1"/>
    </source>
</evidence>
<evidence type="ECO:0000256" key="6">
    <source>
        <dbReference type="ARBA" id="ARBA00023180"/>
    </source>
</evidence>
<evidence type="ECO:0000256" key="1">
    <source>
        <dbReference type="ARBA" id="ARBA00001974"/>
    </source>
</evidence>
<evidence type="ECO:0000256" key="3">
    <source>
        <dbReference type="ARBA" id="ARBA00022630"/>
    </source>
</evidence>
<dbReference type="SUPFAM" id="SSF56176">
    <property type="entry name" value="FAD-binding/transporter-associated domain-like"/>
    <property type="match status" value="1"/>
</dbReference>
<keyword evidence="7" id="KW-0472">Membrane</keyword>
<name>A0A5P1EIH7_ASPOF</name>
<dbReference type="GO" id="GO:0071949">
    <property type="term" value="F:FAD binding"/>
    <property type="evidence" value="ECO:0007669"/>
    <property type="project" value="InterPro"/>
</dbReference>
<keyword evidence="6" id="KW-0325">Glycoprotein</keyword>
<keyword evidence="7" id="KW-1133">Transmembrane helix</keyword>
<dbReference type="OMA" id="WEGRLAN"/>
<dbReference type="InterPro" id="IPR012951">
    <property type="entry name" value="BBE"/>
</dbReference>
<keyword evidence="7" id="KW-0812">Transmembrane</keyword>
<dbReference type="Gene3D" id="3.30.465.10">
    <property type="match status" value="1"/>
</dbReference>
<dbReference type="Pfam" id="PF01565">
    <property type="entry name" value="FAD_binding_4"/>
    <property type="match status" value="1"/>
</dbReference>
<keyword evidence="10" id="KW-1185">Reference proteome</keyword>
<keyword evidence="4" id="KW-0732">Signal</keyword>
<dbReference type="PANTHER" id="PTHR32448">
    <property type="entry name" value="OS08G0158400 PROTEIN"/>
    <property type="match status" value="1"/>
</dbReference>
<feature type="domain" description="FAD-binding PCMH-type" evidence="8">
    <location>
        <begin position="81"/>
        <end position="257"/>
    </location>
</feature>
<proteinExistence type="inferred from homology"/>
<evidence type="ECO:0000259" key="8">
    <source>
        <dbReference type="PROSITE" id="PS51387"/>
    </source>
</evidence>
<evidence type="ECO:0000256" key="7">
    <source>
        <dbReference type="SAM" id="Phobius"/>
    </source>
</evidence>
<dbReference type="InterPro" id="IPR016166">
    <property type="entry name" value="FAD-bd_PCMH"/>
</dbReference>
<keyword evidence="3" id="KW-0285">Flavoprotein</keyword>
<dbReference type="Pfam" id="PF08031">
    <property type="entry name" value="BBE"/>
    <property type="match status" value="1"/>
</dbReference>
<evidence type="ECO:0000256" key="4">
    <source>
        <dbReference type="ARBA" id="ARBA00022729"/>
    </source>
</evidence>
<feature type="transmembrane region" description="Helical" evidence="7">
    <location>
        <begin position="12"/>
        <end position="31"/>
    </location>
</feature>
<comment type="similarity">
    <text evidence="2">Belongs to the oxygen-dependent FAD-linked oxidoreductase family.</text>
</comment>
<dbReference type="Proteomes" id="UP000243459">
    <property type="component" value="Chromosome 6"/>
</dbReference>
<dbReference type="Gene3D" id="3.40.462.20">
    <property type="match status" value="1"/>
</dbReference>
<protein>
    <recommendedName>
        <fullName evidence="8">FAD-binding PCMH-type domain-containing protein</fullName>
    </recommendedName>
</protein>
<dbReference type="InterPro" id="IPR016169">
    <property type="entry name" value="FAD-bd_PCMH_sub2"/>
</dbReference>
<organism evidence="9 10">
    <name type="scientific">Asparagus officinalis</name>
    <name type="common">Garden asparagus</name>
    <dbReference type="NCBI Taxonomy" id="4686"/>
    <lineage>
        <taxon>Eukaryota</taxon>
        <taxon>Viridiplantae</taxon>
        <taxon>Streptophyta</taxon>
        <taxon>Embryophyta</taxon>
        <taxon>Tracheophyta</taxon>
        <taxon>Spermatophyta</taxon>
        <taxon>Magnoliopsida</taxon>
        <taxon>Liliopsida</taxon>
        <taxon>Asparagales</taxon>
        <taxon>Asparagaceae</taxon>
        <taxon>Asparagoideae</taxon>
        <taxon>Asparagus</taxon>
    </lineage>
</organism>
<dbReference type="GO" id="GO:0016491">
    <property type="term" value="F:oxidoreductase activity"/>
    <property type="evidence" value="ECO:0007669"/>
    <property type="project" value="InterPro"/>
</dbReference>
<dbReference type="Gene3D" id="3.30.43.10">
    <property type="entry name" value="Uridine Diphospho-n-acetylenolpyruvylglucosamine Reductase, domain 2"/>
    <property type="match status" value="1"/>
</dbReference>
<dbReference type="InterPro" id="IPR016167">
    <property type="entry name" value="FAD-bd_PCMH_sub1"/>
</dbReference>
<evidence type="ECO:0000256" key="2">
    <source>
        <dbReference type="ARBA" id="ARBA00005466"/>
    </source>
</evidence>
<keyword evidence="5" id="KW-0274">FAD</keyword>
<sequence>MKKKNEESDQFGLVSVYLVLLFLIAIAIFLFSSSSNSTTSHQSFLRCLLDDHHIPPSMITTRDSNSFSSLLNFSIQNPRIYGNTYPTLIVSPTSESHVQHAITCAKKHRIHMRVRSGGHDYEGLSYTSTLGPFILLDLFNLRSISIDVTSNTAWVQSGATLGELYHAISEKAGPNVAFPAGVCPTVGIGGHLSGGGLGTLVRAFGLAADQVVDARLVNANGEIQNRKSMGEGLFWAIRGGGCCFGIILSFKVTLVQVPPNVTVFSASRTLNQGATKLVTKWQNVAHELDRRLFIRVVLVPDEDEEGSKTVKATFNSLFLGSKAELLPLMGVSFPELGLREEDCTEMSWIKSVLYFSGYLSGGKNESALTERGVVDPFFAPFKAKSDFVKEPVSEQGWDNIWKWFSEENEFLIVILDPFGGRMDEISESETPFPHRNGSLYNLQYMVKWDVAEGSELTGKHLNWTKRFYEFMAPYVSKNPRAAYYNYRDLDLGRNEEGANSYLTANVWGRRYFKDNFRRLAEVKSEVDPDNFFRNEQSVPPLFHSGK</sequence>
<dbReference type="Gramene" id="ONK65758">
    <property type="protein sequence ID" value="ONK65758"/>
    <property type="gene ID" value="A4U43_C06F640"/>
</dbReference>
<dbReference type="InterPro" id="IPR006094">
    <property type="entry name" value="Oxid_FAD_bind_N"/>
</dbReference>
<reference evidence="10" key="1">
    <citation type="journal article" date="2017" name="Nat. Commun.">
        <title>The asparagus genome sheds light on the origin and evolution of a young Y chromosome.</title>
        <authorList>
            <person name="Harkess A."/>
            <person name="Zhou J."/>
            <person name="Xu C."/>
            <person name="Bowers J.E."/>
            <person name="Van der Hulst R."/>
            <person name="Ayyampalayam S."/>
            <person name="Mercati F."/>
            <person name="Riccardi P."/>
            <person name="McKain M.R."/>
            <person name="Kakrana A."/>
            <person name="Tang H."/>
            <person name="Ray J."/>
            <person name="Groenendijk J."/>
            <person name="Arikit S."/>
            <person name="Mathioni S.M."/>
            <person name="Nakano M."/>
            <person name="Shan H."/>
            <person name="Telgmann-Rauber A."/>
            <person name="Kanno A."/>
            <person name="Yue Z."/>
            <person name="Chen H."/>
            <person name="Li W."/>
            <person name="Chen Y."/>
            <person name="Xu X."/>
            <person name="Zhang Y."/>
            <person name="Luo S."/>
            <person name="Chen H."/>
            <person name="Gao J."/>
            <person name="Mao Z."/>
            <person name="Pires J.C."/>
            <person name="Luo M."/>
            <person name="Kudrna D."/>
            <person name="Wing R.A."/>
            <person name="Meyers B.C."/>
            <person name="Yi K."/>
            <person name="Kong H."/>
            <person name="Lavrijsen P."/>
            <person name="Sunseri F."/>
            <person name="Falavigna A."/>
            <person name="Ye Y."/>
            <person name="Leebens-Mack J.H."/>
            <person name="Chen G."/>
        </authorList>
    </citation>
    <scope>NUCLEOTIDE SEQUENCE [LARGE SCALE GENOMIC DNA]</scope>
    <source>
        <strain evidence="10">cv. DH0086</strain>
    </source>
</reference>
<gene>
    <name evidence="9" type="ORF">A4U43_C06F640</name>
</gene>